<proteinExistence type="predicted"/>
<evidence type="ECO:0000256" key="1">
    <source>
        <dbReference type="SAM" id="MobiDB-lite"/>
    </source>
</evidence>
<evidence type="ECO:0000313" key="3">
    <source>
        <dbReference type="Proteomes" id="UP001370348"/>
    </source>
</evidence>
<feature type="compositionally biased region" description="Low complexity" evidence="1">
    <location>
        <begin position="7"/>
        <end position="25"/>
    </location>
</feature>
<dbReference type="SUPFAM" id="SSF53474">
    <property type="entry name" value="alpha/beta-Hydrolases"/>
    <property type="match status" value="1"/>
</dbReference>
<dbReference type="InterPro" id="IPR050583">
    <property type="entry name" value="Mycobacterial_A85_antigen"/>
</dbReference>
<gene>
    <name evidence="2" type="ORF">LZC94_40755</name>
</gene>
<dbReference type="Gene3D" id="3.40.50.1820">
    <property type="entry name" value="alpha/beta hydrolase"/>
    <property type="match status" value="1"/>
</dbReference>
<evidence type="ECO:0000313" key="2">
    <source>
        <dbReference type="EMBL" id="WXB14149.1"/>
    </source>
</evidence>
<dbReference type="PANTHER" id="PTHR48098">
    <property type="entry name" value="ENTEROCHELIN ESTERASE-RELATED"/>
    <property type="match status" value="1"/>
</dbReference>
<sequence>MAEPQPASDAAVEADGDAARASADGGSTGVTLLEWVMPSPIERAVILVPRGPTPEQRFPVVIALHGRGEAMKGPALGAMGWPRDYALERAFARMASPPLVEQDFEGLVENAHLAEMNRALAARRFGGLIVACPYVPDIDLSSAEAMNDYGKVLATELLPRVRKETPALASAEATGIDGVSLGGIVALRVGLGRPEAFGAVGALQPAIRDSAAGAAELTELAKSARGRRPAMKLRLTTSERDSFRRAVNRTHEAWRASGIAHDFAVLPGPHDYVFNRGPGALELLFWHDQVLARGEGRTTE</sequence>
<dbReference type="InterPro" id="IPR029058">
    <property type="entry name" value="AB_hydrolase_fold"/>
</dbReference>
<dbReference type="RefSeq" id="WP_394823766.1">
    <property type="nucleotide sequence ID" value="NZ_CP089984.1"/>
</dbReference>
<feature type="region of interest" description="Disordered" evidence="1">
    <location>
        <begin position="1"/>
        <end position="25"/>
    </location>
</feature>
<protein>
    <submittedName>
        <fullName evidence="2">Esterase</fullName>
    </submittedName>
</protein>
<organism evidence="2 3">
    <name type="scientific">Pendulispora albinea</name>
    <dbReference type="NCBI Taxonomy" id="2741071"/>
    <lineage>
        <taxon>Bacteria</taxon>
        <taxon>Pseudomonadati</taxon>
        <taxon>Myxococcota</taxon>
        <taxon>Myxococcia</taxon>
        <taxon>Myxococcales</taxon>
        <taxon>Sorangiineae</taxon>
        <taxon>Pendulisporaceae</taxon>
        <taxon>Pendulispora</taxon>
    </lineage>
</organism>
<reference evidence="2 3" key="1">
    <citation type="submission" date="2021-12" db="EMBL/GenBank/DDBJ databases">
        <title>Discovery of the Pendulisporaceae a myxobacterial family with distinct sporulation behavior and unique specialized metabolism.</title>
        <authorList>
            <person name="Garcia R."/>
            <person name="Popoff A."/>
            <person name="Bader C.D."/>
            <person name="Loehr J."/>
            <person name="Walesch S."/>
            <person name="Walt C."/>
            <person name="Boldt J."/>
            <person name="Bunk B."/>
            <person name="Haeckl F.J.F.P.J."/>
            <person name="Gunesch A.P."/>
            <person name="Birkelbach J."/>
            <person name="Nuebel U."/>
            <person name="Pietschmann T."/>
            <person name="Bach T."/>
            <person name="Mueller R."/>
        </authorList>
    </citation>
    <scope>NUCLEOTIDE SEQUENCE [LARGE SCALE GENOMIC DNA]</scope>
    <source>
        <strain evidence="2 3">MSr11954</strain>
    </source>
</reference>
<dbReference type="EMBL" id="CP089984">
    <property type="protein sequence ID" value="WXB14149.1"/>
    <property type="molecule type" value="Genomic_DNA"/>
</dbReference>
<keyword evidence="3" id="KW-1185">Reference proteome</keyword>
<dbReference type="InterPro" id="IPR000801">
    <property type="entry name" value="Esterase-like"/>
</dbReference>
<dbReference type="Pfam" id="PF00756">
    <property type="entry name" value="Esterase"/>
    <property type="match status" value="1"/>
</dbReference>
<dbReference type="Proteomes" id="UP001370348">
    <property type="component" value="Chromosome"/>
</dbReference>
<name>A0ABZ2LTB2_9BACT</name>
<accession>A0ABZ2LTB2</accession>